<dbReference type="InterPro" id="IPR052613">
    <property type="entry name" value="LicD_transferase"/>
</dbReference>
<dbReference type="EMBL" id="LGUG01000004">
    <property type="protein sequence ID" value="KON94609.1"/>
    <property type="molecule type" value="Genomic_DNA"/>
</dbReference>
<dbReference type="PANTHER" id="PTHR13627:SF31">
    <property type="entry name" value="RIBITOL 5-PHOSPHATE TRANSFERASE FKRP"/>
    <property type="match status" value="1"/>
</dbReference>
<dbReference type="STRING" id="47500.AF333_02985"/>
<dbReference type="Gene3D" id="3.40.50.720">
    <property type="entry name" value="NAD(P)-binding Rossmann-like Domain"/>
    <property type="match status" value="1"/>
</dbReference>
<evidence type="ECO:0000313" key="2">
    <source>
        <dbReference type="EMBL" id="KON94609.1"/>
    </source>
</evidence>
<evidence type="ECO:0000313" key="3">
    <source>
        <dbReference type="EMBL" id="SDI47872.1"/>
    </source>
</evidence>
<keyword evidence="4" id="KW-1185">Reference proteome</keyword>
<dbReference type="AlphaFoldDB" id="A0A0D1XJJ6"/>
<evidence type="ECO:0000313" key="5">
    <source>
        <dbReference type="Proteomes" id="UP000182836"/>
    </source>
</evidence>
<sequence>MYLEDVLKKRIIVFGTGKKSNTIAKSPLIGKVTFYVDNNRDKWGEIYNKAIIKNPDDLLLENKSEVLIVIASMYYEQISDQLREMGFIEDKHYVSSDKIIDEKHSLDLLRKIKEIFEFNHIKYWLDNGTLLGTIRDKKLIEWDKDLDIGIWKEYETEVLTLLHEYFSEKYIIRIDQNQNCIELREKNNIFARIMDITTYEVREKYAVRQWNFKNKNVVVKVPKEFFLNLSNIKLGDCDLSSPANAEEYLQIRYGADWHTPRRKWNYIEDDVAISEVKYIR</sequence>
<protein>
    <submittedName>
        <fullName evidence="3">LicD family protein</fullName>
    </submittedName>
</protein>
<reference evidence="2 4" key="1">
    <citation type="submission" date="2015-07" db="EMBL/GenBank/DDBJ databases">
        <title>Fjat-14205 dsm 2895.</title>
        <authorList>
            <person name="Liu B."/>
            <person name="Wang J."/>
            <person name="Zhu Y."/>
            <person name="Liu G."/>
            <person name="Chen Q."/>
            <person name="Chen Z."/>
            <person name="Lan J."/>
            <person name="Che J."/>
            <person name="Ge C."/>
            <person name="Shi H."/>
            <person name="Pan Z."/>
            <person name="Liu X."/>
        </authorList>
    </citation>
    <scope>NUCLEOTIDE SEQUENCE [LARGE SCALE GENOMIC DNA]</scope>
    <source>
        <strain evidence="2 4">DSM 2895</strain>
    </source>
</reference>
<dbReference type="Pfam" id="PF04991">
    <property type="entry name" value="LicD"/>
    <property type="match status" value="1"/>
</dbReference>
<dbReference type="InterPro" id="IPR007074">
    <property type="entry name" value="LicD/FKTN/FKRP_NTP_transf"/>
</dbReference>
<evidence type="ECO:0000313" key="4">
    <source>
        <dbReference type="Proteomes" id="UP000037269"/>
    </source>
</evidence>
<dbReference type="GO" id="GO:0009100">
    <property type="term" value="P:glycoprotein metabolic process"/>
    <property type="evidence" value="ECO:0007669"/>
    <property type="project" value="UniProtKB-ARBA"/>
</dbReference>
<organism evidence="2 4">
    <name type="scientific">Aneurinibacillus migulanus</name>
    <name type="common">Bacillus migulanus</name>
    <dbReference type="NCBI Taxonomy" id="47500"/>
    <lineage>
        <taxon>Bacteria</taxon>
        <taxon>Bacillati</taxon>
        <taxon>Bacillota</taxon>
        <taxon>Bacilli</taxon>
        <taxon>Bacillales</taxon>
        <taxon>Paenibacillaceae</taxon>
        <taxon>Aneurinibacillus group</taxon>
        <taxon>Aneurinibacillus</taxon>
    </lineage>
</organism>
<feature type="domain" description="LicD/FKTN/FKRP nucleotidyltransferase" evidence="1">
    <location>
        <begin position="119"/>
        <end position="198"/>
    </location>
</feature>
<dbReference type="RefSeq" id="WP_043067653.1">
    <property type="nucleotide sequence ID" value="NZ_BJOA01000081.1"/>
</dbReference>
<proteinExistence type="predicted"/>
<name>A0A0D1XJJ6_ANEMI</name>
<reference evidence="3 5" key="2">
    <citation type="submission" date="2016-10" db="EMBL/GenBank/DDBJ databases">
        <authorList>
            <person name="de Groot N.N."/>
        </authorList>
    </citation>
    <scope>NUCLEOTIDE SEQUENCE [LARGE SCALE GENOMIC DNA]</scope>
    <source>
        <strain evidence="3 5">DSM 2895</strain>
    </source>
</reference>
<accession>A0A0D1XJJ6</accession>
<dbReference type="Proteomes" id="UP000037269">
    <property type="component" value="Unassembled WGS sequence"/>
</dbReference>
<dbReference type="EMBL" id="FNED01000004">
    <property type="protein sequence ID" value="SDI47872.1"/>
    <property type="molecule type" value="Genomic_DNA"/>
</dbReference>
<evidence type="ECO:0000259" key="1">
    <source>
        <dbReference type="Pfam" id="PF04991"/>
    </source>
</evidence>
<dbReference type="GeneID" id="42304174"/>
<dbReference type="OrthoDB" id="9786100at2"/>
<dbReference type="PATRIC" id="fig|47500.8.peg.2957"/>
<gene>
    <name evidence="2" type="ORF">AF333_02985</name>
    <name evidence="3" type="ORF">SAMN04487909_104165</name>
</gene>
<dbReference type="Proteomes" id="UP000182836">
    <property type="component" value="Unassembled WGS sequence"/>
</dbReference>
<dbReference type="PANTHER" id="PTHR13627">
    <property type="entry name" value="FUKUTIN RELATED PROTEIN"/>
    <property type="match status" value="1"/>
</dbReference>